<evidence type="ECO:0000313" key="4">
    <source>
        <dbReference type="EMBL" id="TLD71229.1"/>
    </source>
</evidence>
<comment type="caution">
    <text evidence="4">The sequence shown here is derived from an EMBL/GenBank/DDBJ whole genome shotgun (WGS) entry which is preliminary data.</text>
</comment>
<gene>
    <name evidence="4" type="ORF">FEM03_09535</name>
</gene>
<feature type="region of interest" description="Disordered" evidence="2">
    <location>
        <begin position="1"/>
        <end position="82"/>
    </location>
</feature>
<dbReference type="InterPro" id="IPR012677">
    <property type="entry name" value="Nucleotide-bd_a/b_plait_sf"/>
</dbReference>
<feature type="compositionally biased region" description="Basic and acidic residues" evidence="2">
    <location>
        <begin position="168"/>
        <end position="212"/>
    </location>
</feature>
<dbReference type="Proteomes" id="UP000306196">
    <property type="component" value="Unassembled WGS sequence"/>
</dbReference>
<evidence type="ECO:0000313" key="5">
    <source>
        <dbReference type="Proteomes" id="UP000306196"/>
    </source>
</evidence>
<dbReference type="Gene3D" id="3.30.70.330">
    <property type="match status" value="1"/>
</dbReference>
<keyword evidence="1" id="KW-0694">RNA-binding</keyword>
<accession>A0A5R8KHZ2</accession>
<dbReference type="EMBL" id="VAUV01000006">
    <property type="protein sequence ID" value="TLD71229.1"/>
    <property type="molecule type" value="Genomic_DNA"/>
</dbReference>
<feature type="compositionally biased region" description="Low complexity" evidence="2">
    <location>
        <begin position="10"/>
        <end position="26"/>
    </location>
</feature>
<proteinExistence type="predicted"/>
<sequence>MITFGLYKPQSVAQVRSSSSSQTGSSNREPGPIARSDRDARDAARREGRESRRDGREREGRGDRDSRDRDREGRPPRSSQVSTEVLNERLYVGNLSYDATESDLFELFAGSGSVKNSEVVVNSRTQRSKGFAFVTMMTLDGAKKAVTDLNGKDFMGRPLIVGGAKPMPPREERGDRDRGERSDRDERSERSEPEERRPTDDEIEESRDKAEESESSSPQAVA</sequence>
<evidence type="ECO:0000256" key="2">
    <source>
        <dbReference type="SAM" id="MobiDB-lite"/>
    </source>
</evidence>
<dbReference type="AlphaFoldDB" id="A0A5R8KHZ2"/>
<evidence type="ECO:0000259" key="3">
    <source>
        <dbReference type="PROSITE" id="PS50102"/>
    </source>
</evidence>
<dbReference type="InterPro" id="IPR000504">
    <property type="entry name" value="RRM_dom"/>
</dbReference>
<protein>
    <recommendedName>
        <fullName evidence="3">RRM domain-containing protein</fullName>
    </recommendedName>
</protein>
<organism evidence="4 5">
    <name type="scientific">Phragmitibacter flavus</name>
    <dbReference type="NCBI Taxonomy" id="2576071"/>
    <lineage>
        <taxon>Bacteria</taxon>
        <taxon>Pseudomonadati</taxon>
        <taxon>Verrucomicrobiota</taxon>
        <taxon>Verrucomicrobiia</taxon>
        <taxon>Verrucomicrobiales</taxon>
        <taxon>Verrucomicrobiaceae</taxon>
        <taxon>Phragmitibacter</taxon>
    </lineage>
</organism>
<evidence type="ECO:0000256" key="1">
    <source>
        <dbReference type="ARBA" id="ARBA00022884"/>
    </source>
</evidence>
<dbReference type="PANTHER" id="PTHR48025">
    <property type="entry name" value="OS02G0815200 PROTEIN"/>
    <property type="match status" value="1"/>
</dbReference>
<dbReference type="InterPro" id="IPR035979">
    <property type="entry name" value="RBD_domain_sf"/>
</dbReference>
<name>A0A5R8KHZ2_9BACT</name>
<dbReference type="PROSITE" id="PS50102">
    <property type="entry name" value="RRM"/>
    <property type="match status" value="1"/>
</dbReference>
<feature type="compositionally biased region" description="Basic and acidic residues" evidence="2">
    <location>
        <begin position="35"/>
        <end position="75"/>
    </location>
</feature>
<reference evidence="4 5" key="1">
    <citation type="submission" date="2019-05" db="EMBL/GenBank/DDBJ databases">
        <title>Verrucobacter flavum gen. nov., sp. nov. a new member of the family Verrucomicrobiaceae.</title>
        <authorList>
            <person name="Szuroczki S."/>
            <person name="Abbaszade G."/>
            <person name="Szabo A."/>
            <person name="Felfoldi T."/>
            <person name="Schumann P."/>
            <person name="Boka K."/>
            <person name="Keki Z."/>
            <person name="Toumi M."/>
            <person name="Toth E."/>
        </authorList>
    </citation>
    <scope>NUCLEOTIDE SEQUENCE [LARGE SCALE GENOMIC DNA]</scope>
    <source>
        <strain evidence="4 5">MG-N-17</strain>
    </source>
</reference>
<feature type="domain" description="RRM" evidence="3">
    <location>
        <begin position="88"/>
        <end position="166"/>
    </location>
</feature>
<dbReference type="SMART" id="SM00360">
    <property type="entry name" value="RRM"/>
    <property type="match status" value="1"/>
</dbReference>
<dbReference type="SUPFAM" id="SSF54928">
    <property type="entry name" value="RNA-binding domain, RBD"/>
    <property type="match status" value="1"/>
</dbReference>
<dbReference type="OrthoDB" id="195249at2"/>
<dbReference type="GO" id="GO:0003729">
    <property type="term" value="F:mRNA binding"/>
    <property type="evidence" value="ECO:0007669"/>
    <property type="project" value="TreeGrafter"/>
</dbReference>
<dbReference type="Pfam" id="PF00076">
    <property type="entry name" value="RRM_1"/>
    <property type="match status" value="1"/>
</dbReference>
<keyword evidence="5" id="KW-1185">Reference proteome</keyword>
<dbReference type="PANTHER" id="PTHR48025:SF1">
    <property type="entry name" value="RRM DOMAIN-CONTAINING PROTEIN"/>
    <property type="match status" value="1"/>
</dbReference>
<dbReference type="InterPro" id="IPR050502">
    <property type="entry name" value="Euk_RNA-bind_prot"/>
</dbReference>
<feature type="region of interest" description="Disordered" evidence="2">
    <location>
        <begin position="153"/>
        <end position="222"/>
    </location>
</feature>